<dbReference type="PANTHER" id="PTHR42732">
    <property type="entry name" value="BETA-GALACTOSIDASE"/>
    <property type="match status" value="1"/>
</dbReference>
<dbReference type="GO" id="GO:0004553">
    <property type="term" value="F:hydrolase activity, hydrolyzing O-glycosyl compounds"/>
    <property type="evidence" value="ECO:0007669"/>
    <property type="project" value="InterPro"/>
</dbReference>
<dbReference type="InterPro" id="IPR006101">
    <property type="entry name" value="Glyco_hydro_2"/>
</dbReference>
<dbReference type="InterPro" id="IPR013783">
    <property type="entry name" value="Ig-like_fold"/>
</dbReference>
<proteinExistence type="inferred from homology"/>
<dbReference type="PANTHER" id="PTHR42732:SF1">
    <property type="entry name" value="BETA-MANNOSIDASE"/>
    <property type="match status" value="1"/>
</dbReference>
<dbReference type="InterPro" id="IPR006103">
    <property type="entry name" value="Glyco_hydro_2_cat"/>
</dbReference>
<dbReference type="InterPro" id="IPR008979">
    <property type="entry name" value="Galactose-bd-like_sf"/>
</dbReference>
<dbReference type="GO" id="GO:0005975">
    <property type="term" value="P:carbohydrate metabolic process"/>
    <property type="evidence" value="ECO:0007669"/>
    <property type="project" value="InterPro"/>
</dbReference>
<dbReference type="Gene3D" id="3.20.20.80">
    <property type="entry name" value="Glycosidases"/>
    <property type="match status" value="1"/>
</dbReference>
<dbReference type="EMBL" id="WHZX01000004">
    <property type="protein sequence ID" value="NEG71859.1"/>
    <property type="molecule type" value="Genomic_DNA"/>
</dbReference>
<dbReference type="SUPFAM" id="SSF51445">
    <property type="entry name" value="(Trans)glycosidases"/>
    <property type="match status" value="1"/>
</dbReference>
<evidence type="ECO:0000313" key="4">
    <source>
        <dbReference type="EMBL" id="NEG71859.1"/>
    </source>
</evidence>
<comment type="caution">
    <text evidence="4">The sequence shown here is derived from an EMBL/GenBank/DDBJ whole genome shotgun (WGS) entry which is preliminary data.</text>
</comment>
<comment type="similarity">
    <text evidence="1">Belongs to the glycosyl hydrolase 2 family.</text>
</comment>
<dbReference type="AlphaFoldDB" id="A0A7K3TCE0"/>
<feature type="region of interest" description="Disordered" evidence="2">
    <location>
        <begin position="476"/>
        <end position="507"/>
    </location>
</feature>
<sequence>MSRRAFSASPVRAPVQYARGRNVSLRDPPASVFRHAAFGRSLLHISDVLGTDNDAGVESVWIIDTHTGGNPMTHPRIIPLSQTETSRYHVRDAGGTATLNHGPEREVVDLADLGWRFACGHGDDDILDPATAAAPDFDDSGWEPVTLPHTWNALDTNDGVRGNMNRTVGWYRAHLHVPVSPGRRTYLEFDGVNSITSLYVDGRALAPLSADPRDTAWNTGDPAHLGGYAMFRYDLTDALLDAVSTTADHDAATGNDAAPADGTADGDVRDVDVVIAVRVDNRRDLRVAPLFADFNFYGGIYRPARLVRTADVHLALDDHGASGLRVVTPNAGRSESVERPDHLGLTRIEADIVNDADRERHVLVRTTIVAPSATAAGNASATTVTDGTALPIADDAHDVTVANDVTNVTLAPRERRHVKVTLEIKNPHLWQPIDYSRGATNDDVAYQYNVRMTVIDTESPAKFAVGNGKIAPLAALGRNDNTAEAPGRHDGNGDARSQPATAPTGTPLDSVAERIGYRWFHVSHDHGFFINGRSHPLRGVTRHQDREGLGNALHDAQHLEDFTIIMQMGVNYLRLAHYPHANYFYDLCDANGVIVWAEIPFIDWVGEDERFADVTKEQLVELIRQQGNRPSICFWGLQNEVGNHNTANQWIAMPQLSRELNDLAHTEDATRYTTQAADQDETASSRGNWASDIISWNMYPGWYSQPGFGALIEQKRSIESRPLGLSEYGTGASIDQHELHPNAHKTRPNSYWQPEEYQSMQHEEALAYINAHDWLWSTSLWNMFDFGVDHRPSEAGRFEINNKGLVTWDRRVKKDAFYLHKANWNRLDPFVYIASRRYTAREEGPSTVRVYSNLDRVWLQVAHDGAAAVRYDARACGNGVFTVDGLLNESGVYTIWAYGVADDGGCEGEDGAVSPDDGAAYVNVYADQVIWTRLADGDRTTGGRIVGAVDDSDAADDGSDDGRARIADGAQIPWSLWARPDSGFSLDREGLRMIAQRPLPEITPEQWQAAFSFNGSGTIDFYATLPTGLTPADKAVVTAPDGTQTVFTVVQG</sequence>
<dbReference type="Pfam" id="PF02836">
    <property type="entry name" value="Glyco_hydro_2_C"/>
    <property type="match status" value="1"/>
</dbReference>
<evidence type="ECO:0000256" key="2">
    <source>
        <dbReference type="SAM" id="MobiDB-lite"/>
    </source>
</evidence>
<evidence type="ECO:0000256" key="1">
    <source>
        <dbReference type="ARBA" id="ARBA00007401"/>
    </source>
</evidence>
<organism evidence="4 5">
    <name type="scientific">Bifidobacterium ramosum</name>
    <dbReference type="NCBI Taxonomy" id="1798158"/>
    <lineage>
        <taxon>Bacteria</taxon>
        <taxon>Bacillati</taxon>
        <taxon>Actinomycetota</taxon>
        <taxon>Actinomycetes</taxon>
        <taxon>Bifidobacteriales</taxon>
        <taxon>Bifidobacteriaceae</taxon>
        <taxon>Bifidobacterium</taxon>
    </lineage>
</organism>
<dbReference type="PRINTS" id="PR00132">
    <property type="entry name" value="GLHYDRLASE2"/>
</dbReference>
<name>A0A7K3TCE0_9BIFI</name>
<evidence type="ECO:0000259" key="3">
    <source>
        <dbReference type="Pfam" id="PF02836"/>
    </source>
</evidence>
<dbReference type="Gene3D" id="2.60.120.260">
    <property type="entry name" value="Galactose-binding domain-like"/>
    <property type="match status" value="1"/>
</dbReference>
<dbReference type="Proteomes" id="UP000469943">
    <property type="component" value="Unassembled WGS sequence"/>
</dbReference>
<feature type="domain" description="Glycoside hydrolase family 2 catalytic" evidence="3">
    <location>
        <begin position="525"/>
        <end position="824"/>
    </location>
</feature>
<evidence type="ECO:0000313" key="5">
    <source>
        <dbReference type="Proteomes" id="UP000469943"/>
    </source>
</evidence>
<protein>
    <recommendedName>
        <fullName evidence="3">Glycoside hydrolase family 2 catalytic domain-containing protein</fullName>
    </recommendedName>
</protein>
<dbReference type="Gene3D" id="2.60.40.10">
    <property type="entry name" value="Immunoglobulins"/>
    <property type="match status" value="2"/>
</dbReference>
<reference evidence="4 5" key="1">
    <citation type="submission" date="2019-10" db="EMBL/GenBank/DDBJ databases">
        <title>Bifidobacterium from non-human primates.</title>
        <authorList>
            <person name="Modesto M."/>
        </authorList>
    </citation>
    <scope>NUCLEOTIDE SEQUENCE [LARGE SCALE GENOMIC DNA]</scope>
    <source>
        <strain evidence="4 5">TREM</strain>
    </source>
</reference>
<dbReference type="InterPro" id="IPR017853">
    <property type="entry name" value="GH"/>
</dbReference>
<dbReference type="OrthoDB" id="9758603at2"/>
<accession>A0A7K3TCE0</accession>
<dbReference type="InterPro" id="IPR051913">
    <property type="entry name" value="GH2_Domain-Containing"/>
</dbReference>
<dbReference type="SUPFAM" id="SSF49785">
    <property type="entry name" value="Galactose-binding domain-like"/>
    <property type="match status" value="1"/>
</dbReference>
<gene>
    <name evidence="4" type="ORF">GFD24_06490</name>
</gene>